<feature type="domain" description="DUF1996" evidence="5">
    <location>
        <begin position="36"/>
        <end position="278"/>
    </location>
</feature>
<dbReference type="PANTHER" id="PTHR43662">
    <property type="match status" value="1"/>
</dbReference>
<evidence type="ECO:0000313" key="7">
    <source>
        <dbReference type="EMBL" id="OXC72977.1"/>
    </source>
</evidence>
<comment type="subcellular location">
    <subcellularLocation>
        <location evidence="1">Secreted</location>
    </subcellularLocation>
</comment>
<dbReference type="InterPro" id="IPR055372">
    <property type="entry name" value="CBM96"/>
</dbReference>
<dbReference type="AlphaFoldDB" id="A0A226WQD8"/>
<dbReference type="PANTHER" id="PTHR43662:SF3">
    <property type="entry name" value="DOMAIN PROTEIN, PUTATIVE (AFU_ORTHOLOGUE AFUA_6G11970)-RELATED"/>
    <property type="match status" value="1"/>
</dbReference>
<feature type="chain" id="PRO_5012578900" evidence="4">
    <location>
        <begin position="21"/>
        <end position="459"/>
    </location>
</feature>
<dbReference type="RefSeq" id="WP_089165316.1">
    <property type="nucleotide sequence ID" value="NZ_MTHB01000261.1"/>
</dbReference>
<evidence type="ECO:0000256" key="2">
    <source>
        <dbReference type="ARBA" id="ARBA00022525"/>
    </source>
</evidence>
<feature type="domain" description="Carbohydrate-binding module family 96" evidence="6">
    <location>
        <begin position="339"/>
        <end position="456"/>
    </location>
</feature>
<name>A0A226WQD8_CABSO</name>
<protein>
    <submittedName>
        <fullName evidence="7">Secreted protein</fullName>
    </submittedName>
</protein>
<keyword evidence="3 4" id="KW-0732">Signal</keyword>
<comment type="caution">
    <text evidence="7">The sequence shown here is derived from an EMBL/GenBank/DDBJ whole genome shotgun (WGS) entry which is preliminary data.</text>
</comment>
<dbReference type="Proteomes" id="UP000214720">
    <property type="component" value="Unassembled WGS sequence"/>
</dbReference>
<proteinExistence type="predicted"/>
<organism evidence="7 8">
    <name type="scientific">Caballeronia sordidicola</name>
    <name type="common">Burkholderia sordidicola</name>
    <dbReference type="NCBI Taxonomy" id="196367"/>
    <lineage>
        <taxon>Bacteria</taxon>
        <taxon>Pseudomonadati</taxon>
        <taxon>Pseudomonadota</taxon>
        <taxon>Betaproteobacteria</taxon>
        <taxon>Burkholderiales</taxon>
        <taxon>Burkholderiaceae</taxon>
        <taxon>Caballeronia</taxon>
    </lineage>
</organism>
<dbReference type="OrthoDB" id="581239at2"/>
<dbReference type="InterPro" id="IPR018535">
    <property type="entry name" value="DUF1996"/>
</dbReference>
<dbReference type="GO" id="GO:0005576">
    <property type="term" value="C:extracellular region"/>
    <property type="evidence" value="ECO:0007669"/>
    <property type="project" value="UniProtKB-SubCell"/>
</dbReference>
<keyword evidence="2" id="KW-0964">Secreted</keyword>
<gene>
    <name evidence="7" type="ORF">BSU04_39250</name>
</gene>
<evidence type="ECO:0000259" key="5">
    <source>
        <dbReference type="Pfam" id="PF09362"/>
    </source>
</evidence>
<evidence type="ECO:0000256" key="4">
    <source>
        <dbReference type="SAM" id="SignalP"/>
    </source>
</evidence>
<accession>A0A226WQD8</accession>
<reference evidence="8" key="1">
    <citation type="submission" date="2017-01" db="EMBL/GenBank/DDBJ databases">
        <title>Genome Analysis of Deinococcus marmoris KOPRI26562.</title>
        <authorList>
            <person name="Kim J.H."/>
            <person name="Oh H.-M."/>
        </authorList>
    </citation>
    <scope>NUCLEOTIDE SEQUENCE [LARGE SCALE GENOMIC DNA]</scope>
    <source>
        <strain evidence="8">PAMC 26633</strain>
    </source>
</reference>
<evidence type="ECO:0000313" key="8">
    <source>
        <dbReference type="Proteomes" id="UP000214720"/>
    </source>
</evidence>
<evidence type="ECO:0000256" key="1">
    <source>
        <dbReference type="ARBA" id="ARBA00004613"/>
    </source>
</evidence>
<evidence type="ECO:0000256" key="3">
    <source>
        <dbReference type="ARBA" id="ARBA00022729"/>
    </source>
</evidence>
<evidence type="ECO:0000259" key="6">
    <source>
        <dbReference type="Pfam" id="PF24517"/>
    </source>
</evidence>
<dbReference type="Pfam" id="PF09362">
    <property type="entry name" value="DUF1996"/>
    <property type="match status" value="1"/>
</dbReference>
<dbReference type="EMBL" id="MTHB01000261">
    <property type="protein sequence ID" value="OXC72977.1"/>
    <property type="molecule type" value="Genomic_DNA"/>
</dbReference>
<sequence>MKSKIVIWTTFMLATGAAHAANFNTQCNYSHTLPDDPIIYPGKAGEAMVHDFFGNTNTNASSTYESLSSNKATTCDSNADRSAYWVPQLQRASGVINATYEKTYYKDDQHVASYPIHAIPLGLQMLAGDHMGTSPNPHINFLCLGSGNYTTTMPTSCPSYTASGGNAPELNISVHFPDCWDGVNLAPDLGSGRENRMKGLMKAGTGGLNVAYRNADGTCPAGYPVKIPELQLNISYPLGDDPDLTTAQLSLDPVFENGQWVPQWGSMYTAHGDFINAWHAQSMQYIVDSCMNKPATPGATCGKNIPTYYSAASADVRLTSSGSTEATGATLVSAPGDVIFIKFPTPANLNDYAYASSYLQTFAGNVSDTSAVMLDLYAASTDWDDAAKLPTAAACTTQKIGGIYLDNAQQVRNNDVSSYVASQKAAAATQIGICVRNATGRTVQFSSRDGSWTPGLYLK</sequence>
<dbReference type="Pfam" id="PF24517">
    <property type="entry name" value="CBM96"/>
    <property type="match status" value="1"/>
</dbReference>
<feature type="signal peptide" evidence="4">
    <location>
        <begin position="1"/>
        <end position="20"/>
    </location>
</feature>